<accession>A0A1C3XCF2</accession>
<keyword evidence="9" id="KW-0413">Isomerase</keyword>
<evidence type="ECO:0000256" key="7">
    <source>
        <dbReference type="SAM" id="SignalP"/>
    </source>
</evidence>
<evidence type="ECO:0000313" key="9">
    <source>
        <dbReference type="EMBL" id="SCB49901.1"/>
    </source>
</evidence>
<evidence type="ECO:0000256" key="2">
    <source>
        <dbReference type="ARBA" id="ARBA00005791"/>
    </source>
</evidence>
<keyword evidence="4" id="KW-0560">Oxidoreductase</keyword>
<evidence type="ECO:0000313" key="10">
    <source>
        <dbReference type="Proteomes" id="UP000199205"/>
    </source>
</evidence>
<dbReference type="GO" id="GO:0016491">
    <property type="term" value="F:oxidoreductase activity"/>
    <property type="evidence" value="ECO:0007669"/>
    <property type="project" value="UniProtKB-KW"/>
</dbReference>
<evidence type="ECO:0000259" key="8">
    <source>
        <dbReference type="PROSITE" id="PS51352"/>
    </source>
</evidence>
<dbReference type="InterPro" id="IPR012336">
    <property type="entry name" value="Thioredoxin-like_fold"/>
</dbReference>
<proteinExistence type="inferred from homology"/>
<gene>
    <name evidence="9" type="ORF">GA0061101_13164</name>
</gene>
<evidence type="ECO:0000256" key="1">
    <source>
        <dbReference type="ARBA" id="ARBA00003565"/>
    </source>
</evidence>
<dbReference type="InterPro" id="IPR013766">
    <property type="entry name" value="Thioredoxin_domain"/>
</dbReference>
<feature type="domain" description="Thioredoxin" evidence="8">
    <location>
        <begin position="10"/>
        <end position="204"/>
    </location>
</feature>
<dbReference type="InterPro" id="IPR006311">
    <property type="entry name" value="TAT_signal"/>
</dbReference>
<evidence type="ECO:0000256" key="4">
    <source>
        <dbReference type="ARBA" id="ARBA00023002"/>
    </source>
</evidence>
<evidence type="ECO:0000256" key="5">
    <source>
        <dbReference type="ARBA" id="ARBA00023157"/>
    </source>
</evidence>
<reference evidence="9 10" key="1">
    <citation type="submission" date="2016-08" db="EMBL/GenBank/DDBJ databases">
        <authorList>
            <person name="Seilhamer J.J."/>
        </authorList>
    </citation>
    <scope>NUCLEOTIDE SEQUENCE [LARGE SCALE GENOMIC DNA]</scope>
    <source>
        <strain evidence="9 10">P1-7</strain>
    </source>
</reference>
<dbReference type="PROSITE" id="PS51318">
    <property type="entry name" value="TAT"/>
    <property type="match status" value="1"/>
</dbReference>
<organism evidence="9 10">
    <name type="scientific">Rhizobium lusitanum</name>
    <dbReference type="NCBI Taxonomy" id="293958"/>
    <lineage>
        <taxon>Bacteria</taxon>
        <taxon>Pseudomonadati</taxon>
        <taxon>Pseudomonadota</taxon>
        <taxon>Alphaproteobacteria</taxon>
        <taxon>Hyphomicrobiales</taxon>
        <taxon>Rhizobiaceae</taxon>
        <taxon>Rhizobium/Agrobacterium group</taxon>
        <taxon>Rhizobium</taxon>
    </lineage>
</organism>
<keyword evidence="3 7" id="KW-0732">Signal</keyword>
<sequence length="205" mass="22133">MTMINRRRLLSVGASSAILAVLAPRAGSAQQLTLEDVFRDPDAPTLGNPNGDVTVVEFFDYQCPYCKKSHPDVKSVVAEDGNVRLVMKDWPVFGDASVFAAQAVLGANEIGGYERALEVLMATPASLSEDDVKRLLTSTGLDLSKIAAAVRQNDKKISDLLTRNYNQAQAFNFAGTPSFVIGKTAYSGVLSQDQLRDLIKHARSA</sequence>
<evidence type="ECO:0000256" key="3">
    <source>
        <dbReference type="ARBA" id="ARBA00022729"/>
    </source>
</evidence>
<dbReference type="PANTHER" id="PTHR13887:SF14">
    <property type="entry name" value="DISULFIDE BOND FORMATION PROTEIN D"/>
    <property type="match status" value="1"/>
</dbReference>
<dbReference type="AlphaFoldDB" id="A0A1C3XCF2"/>
<dbReference type="SUPFAM" id="SSF52833">
    <property type="entry name" value="Thioredoxin-like"/>
    <property type="match status" value="1"/>
</dbReference>
<keyword evidence="6" id="KW-0676">Redox-active center</keyword>
<dbReference type="CDD" id="cd03023">
    <property type="entry name" value="DsbA_Com1_like"/>
    <property type="match status" value="1"/>
</dbReference>
<dbReference type="Pfam" id="PF13462">
    <property type="entry name" value="Thioredoxin_4"/>
    <property type="match status" value="1"/>
</dbReference>
<dbReference type="Proteomes" id="UP000199205">
    <property type="component" value="Unassembled WGS sequence"/>
</dbReference>
<dbReference type="PANTHER" id="PTHR13887">
    <property type="entry name" value="GLUTATHIONE S-TRANSFERASE KAPPA"/>
    <property type="match status" value="1"/>
</dbReference>
<dbReference type="GO" id="GO:0016853">
    <property type="term" value="F:isomerase activity"/>
    <property type="evidence" value="ECO:0007669"/>
    <property type="project" value="UniProtKB-KW"/>
</dbReference>
<keyword evidence="5" id="KW-1015">Disulfide bond</keyword>
<comment type="function">
    <text evidence="1">May be required for disulfide bond formation in some proteins.</text>
</comment>
<dbReference type="Gene3D" id="3.40.30.10">
    <property type="entry name" value="Glutaredoxin"/>
    <property type="match status" value="1"/>
</dbReference>
<comment type="similarity">
    <text evidence="2">Belongs to the thioredoxin family. DsbA subfamily.</text>
</comment>
<evidence type="ECO:0000256" key="6">
    <source>
        <dbReference type="ARBA" id="ARBA00023284"/>
    </source>
</evidence>
<feature type="signal peptide" evidence="7">
    <location>
        <begin position="1"/>
        <end position="29"/>
    </location>
</feature>
<feature type="chain" id="PRO_5008686433" evidence="7">
    <location>
        <begin position="30"/>
        <end position="205"/>
    </location>
</feature>
<dbReference type="InterPro" id="IPR036249">
    <property type="entry name" value="Thioredoxin-like_sf"/>
</dbReference>
<dbReference type="PROSITE" id="PS51352">
    <property type="entry name" value="THIOREDOXIN_2"/>
    <property type="match status" value="1"/>
</dbReference>
<protein>
    <submittedName>
        <fullName evidence="9">Protein-disulfide isomerase</fullName>
    </submittedName>
</protein>
<name>A0A1C3XCF2_9HYPH</name>
<dbReference type="EMBL" id="FMAF01000031">
    <property type="protein sequence ID" value="SCB49901.1"/>
    <property type="molecule type" value="Genomic_DNA"/>
</dbReference>